<proteinExistence type="predicted"/>
<keyword evidence="5" id="KW-0479">Metal-binding</keyword>
<dbReference type="InterPro" id="IPR001937">
    <property type="entry name" value="GalP_UDPtransf1"/>
</dbReference>
<keyword evidence="3" id="KW-0119">Carbohydrate metabolism</keyword>
<dbReference type="PIRSF" id="PIRSF000808">
    <property type="entry name" value="GalT"/>
    <property type="match status" value="1"/>
</dbReference>
<dbReference type="GO" id="GO:0008270">
    <property type="term" value="F:zinc ion binding"/>
    <property type="evidence" value="ECO:0007669"/>
    <property type="project" value="InterPro"/>
</dbReference>
<dbReference type="InterPro" id="IPR005849">
    <property type="entry name" value="GalP_Utransf_N"/>
</dbReference>
<keyword evidence="2 7" id="KW-0548">Nucleotidyltransferase</keyword>
<evidence type="ECO:0000256" key="1">
    <source>
        <dbReference type="ARBA" id="ARBA00022679"/>
    </source>
</evidence>
<name>A0A554LK98_9BACT</name>
<dbReference type="EMBL" id="VMGN01000049">
    <property type="protein sequence ID" value="TSC93277.1"/>
    <property type="molecule type" value="Genomic_DNA"/>
</dbReference>
<evidence type="ECO:0000256" key="5">
    <source>
        <dbReference type="PIRSR" id="PIRSR000808-3"/>
    </source>
</evidence>
<feature type="domain" description="Galactose-1-phosphate uridyl transferase N-terminal" evidence="6">
    <location>
        <begin position="20"/>
        <end position="184"/>
    </location>
</feature>
<gene>
    <name evidence="7" type="ORF">Athens101428_721</name>
</gene>
<dbReference type="SUPFAM" id="SSF54197">
    <property type="entry name" value="HIT-like"/>
    <property type="match status" value="2"/>
</dbReference>
<evidence type="ECO:0000313" key="7">
    <source>
        <dbReference type="EMBL" id="TSC93277.1"/>
    </source>
</evidence>
<organism evidence="7 8">
    <name type="scientific">Candidatus Berkelbacteria bacterium Athens1014_28</name>
    <dbReference type="NCBI Taxonomy" id="2017145"/>
    <lineage>
        <taxon>Bacteria</taxon>
        <taxon>Candidatus Berkelbacteria</taxon>
    </lineage>
</organism>
<dbReference type="PANTHER" id="PTHR42763">
    <property type="entry name" value="ADP-GLUCOSE PHOSPHORYLASE"/>
    <property type="match status" value="1"/>
</dbReference>
<evidence type="ECO:0000313" key="8">
    <source>
        <dbReference type="Proteomes" id="UP000316495"/>
    </source>
</evidence>
<evidence type="ECO:0000256" key="2">
    <source>
        <dbReference type="ARBA" id="ARBA00022695"/>
    </source>
</evidence>
<feature type="binding site" evidence="5">
    <location>
        <position position="57"/>
    </location>
    <ligand>
        <name>Zn(2+)</name>
        <dbReference type="ChEBI" id="CHEBI:29105"/>
    </ligand>
</feature>
<dbReference type="GO" id="GO:0008108">
    <property type="term" value="F:UDP-glucose:hexose-1-phosphate uridylyltransferase activity"/>
    <property type="evidence" value="ECO:0007669"/>
    <property type="project" value="InterPro"/>
</dbReference>
<comment type="cofactor">
    <cofactor evidence="5">
        <name>Zn(2+)</name>
        <dbReference type="ChEBI" id="CHEBI:29105"/>
    </cofactor>
    <text evidence="5">Binds 1 zinc ion per subunit.</text>
</comment>
<evidence type="ECO:0000259" key="6">
    <source>
        <dbReference type="Pfam" id="PF01087"/>
    </source>
</evidence>
<dbReference type="InterPro" id="IPR053177">
    <property type="entry name" value="ADP-glucose_phosphorylase"/>
</dbReference>
<evidence type="ECO:0000256" key="4">
    <source>
        <dbReference type="PIRSR" id="PIRSR000808-1"/>
    </source>
</evidence>
<dbReference type="GO" id="GO:0006012">
    <property type="term" value="P:galactose metabolic process"/>
    <property type="evidence" value="ECO:0007669"/>
    <property type="project" value="InterPro"/>
</dbReference>
<evidence type="ECO:0000256" key="3">
    <source>
        <dbReference type="ARBA" id="ARBA00023277"/>
    </source>
</evidence>
<reference evidence="7 8" key="1">
    <citation type="submission" date="2017-07" db="EMBL/GenBank/DDBJ databases">
        <title>Mechanisms for carbon and nitrogen cycling indicate functional differentiation within the Candidate Phyla Radiation.</title>
        <authorList>
            <person name="Danczak R.E."/>
            <person name="Johnston M.D."/>
            <person name="Kenah C."/>
            <person name="Slattery M."/>
            <person name="Wrighton K.C."/>
            <person name="Wilkins M.J."/>
        </authorList>
    </citation>
    <scope>NUCLEOTIDE SEQUENCE [LARGE SCALE GENOMIC DNA]</scope>
    <source>
        <strain evidence="7">Athens1014_28</strain>
    </source>
</reference>
<accession>A0A554LK98</accession>
<comment type="caution">
    <text evidence="7">The sequence shown here is derived from an EMBL/GenBank/DDBJ whole genome shotgun (WGS) entry which is preliminary data.</text>
</comment>
<feature type="binding site" evidence="5">
    <location>
        <position position="122"/>
    </location>
    <ligand>
        <name>Zn(2+)</name>
        <dbReference type="ChEBI" id="CHEBI:29105"/>
    </ligand>
</feature>
<sequence>MSLIKINKKITQNGFISPVLRQNIITGDWIVIAPGRARRPDDFIHPELPAVKSKKECPFCAGSKGYKENEIISSKKDLYVIENKFPAFYEKNTGTRSYYPEESFYRERSSIGHHEVVIIKDHNQLLTSFSKSLTFALFSTILERYNEIKKDDQVSSITPIYNHGPEAGASIEHPHAQIFASSVVANTVNREMDGAERYFGINGVCVYCDIIRHERAEKKRVVYQNDKFLAYAPFASRFPFEVWITPKTHKSQFENSNQAEIEEFSDATVEVLGRLEKIIPNIPLNLYIRTLPTTLEDCGYYHWYLEIAPRLTLFGGFELGSGVIINIIPPEKTAEYLRK</sequence>
<feature type="active site" description="Tele-UMP-histidine intermediate" evidence="4">
    <location>
        <position position="175"/>
    </location>
</feature>
<feature type="binding site" evidence="5">
    <location>
        <position position="173"/>
    </location>
    <ligand>
        <name>Zn(2+)</name>
        <dbReference type="ChEBI" id="CHEBI:29105"/>
    </ligand>
</feature>
<keyword evidence="1 7" id="KW-0808">Transferase</keyword>
<keyword evidence="5" id="KW-0862">Zinc</keyword>
<feature type="binding site" evidence="5">
    <location>
        <position position="60"/>
    </location>
    <ligand>
        <name>Zn(2+)</name>
        <dbReference type="ChEBI" id="CHEBI:29105"/>
    </ligand>
</feature>
<dbReference type="Proteomes" id="UP000316495">
    <property type="component" value="Unassembled WGS sequence"/>
</dbReference>
<dbReference type="Pfam" id="PF01087">
    <property type="entry name" value="GalP_UDP_transf"/>
    <property type="match status" value="1"/>
</dbReference>
<dbReference type="Gene3D" id="3.30.428.10">
    <property type="entry name" value="HIT-like"/>
    <property type="match status" value="2"/>
</dbReference>
<dbReference type="InterPro" id="IPR036265">
    <property type="entry name" value="HIT-like_sf"/>
</dbReference>
<dbReference type="AlphaFoldDB" id="A0A554LK98"/>
<dbReference type="PANTHER" id="PTHR42763:SF2">
    <property type="entry name" value="ADP-GLUCOSE PHOSPHORYLASE"/>
    <property type="match status" value="1"/>
</dbReference>
<protein>
    <submittedName>
        <fullName evidence="7">Galactose-1-phosphate uridylyltransferase</fullName>
    </submittedName>
</protein>